<evidence type="ECO:0000256" key="6">
    <source>
        <dbReference type="ARBA" id="ARBA00022989"/>
    </source>
</evidence>
<sequence length="376" mass="38645">MPKRSKTSTRPPLRLTDSEIAPPREVAEQPVQTSEAADNARAAISVSRRRRMLGFALAVGALATCILLSFTIGSQQLSIEQIVAALQGADSEAWTIIRDLRGPRTALGILVGAALGIAGALMQAFTRNPLADPGILGVNAGAAFAVAAGAAAFGITTLSGTIWFALLGAVATTFAVWAIGASGRRGVDPLRITLAGVAIGAFLSGITSGITLLLPEVFDRMRGWNAGSIASTPSAQIGWVLPFLLVGFVLAFAVARPLNAVALGDDLAVSLGSRIVRTRVLAIIAATLLCAAATAVAGPIGFVGLMVPHAVRWFTGPDQRWIFAGSLIAAPVLVLASDIVGRVVLRSGELPVGIVTAFVGAPVLIMLVRRRGASAL</sequence>
<feature type="region of interest" description="Disordered" evidence="8">
    <location>
        <begin position="1"/>
        <end position="34"/>
    </location>
</feature>
<keyword evidence="11" id="KW-1185">Reference proteome</keyword>
<evidence type="ECO:0000256" key="3">
    <source>
        <dbReference type="ARBA" id="ARBA00022448"/>
    </source>
</evidence>
<feature type="transmembrane region" description="Helical" evidence="9">
    <location>
        <begin position="52"/>
        <end position="72"/>
    </location>
</feature>
<evidence type="ECO:0000256" key="1">
    <source>
        <dbReference type="ARBA" id="ARBA00004651"/>
    </source>
</evidence>
<dbReference type="InterPro" id="IPR037294">
    <property type="entry name" value="ABC_BtuC-like"/>
</dbReference>
<organism evidence="10 11">
    <name type="scientific">Microbacterium luteolum</name>
    <name type="common">Aureobacterium luteolum</name>
    <dbReference type="NCBI Taxonomy" id="69367"/>
    <lineage>
        <taxon>Bacteria</taxon>
        <taxon>Bacillati</taxon>
        <taxon>Actinomycetota</taxon>
        <taxon>Actinomycetes</taxon>
        <taxon>Micrococcales</taxon>
        <taxon>Microbacteriaceae</taxon>
        <taxon>Microbacterium</taxon>
    </lineage>
</organism>
<dbReference type="Proteomes" id="UP001215097">
    <property type="component" value="Chromosome"/>
</dbReference>
<dbReference type="InterPro" id="IPR000522">
    <property type="entry name" value="ABC_transptr_permease_BtuC"/>
</dbReference>
<dbReference type="CDD" id="cd06550">
    <property type="entry name" value="TM_ABC_iron-siderophores_like"/>
    <property type="match status" value="1"/>
</dbReference>
<dbReference type="SUPFAM" id="SSF81345">
    <property type="entry name" value="ABC transporter involved in vitamin B12 uptake, BtuC"/>
    <property type="match status" value="1"/>
</dbReference>
<evidence type="ECO:0000313" key="11">
    <source>
        <dbReference type="Proteomes" id="UP001215097"/>
    </source>
</evidence>
<feature type="transmembrane region" description="Helical" evidence="9">
    <location>
        <begin position="134"/>
        <end position="155"/>
    </location>
</feature>
<accession>A0ABY7XL38</accession>
<evidence type="ECO:0000256" key="8">
    <source>
        <dbReference type="SAM" id="MobiDB-lite"/>
    </source>
</evidence>
<feature type="transmembrane region" description="Helical" evidence="9">
    <location>
        <begin position="192"/>
        <end position="214"/>
    </location>
</feature>
<dbReference type="PANTHER" id="PTHR30472:SF1">
    <property type="entry name" value="FE(3+) DICITRATE TRANSPORT SYSTEM PERMEASE PROTEIN FECC-RELATED"/>
    <property type="match status" value="1"/>
</dbReference>
<dbReference type="Pfam" id="PF01032">
    <property type="entry name" value="FecCD"/>
    <property type="match status" value="1"/>
</dbReference>
<evidence type="ECO:0000256" key="4">
    <source>
        <dbReference type="ARBA" id="ARBA00022475"/>
    </source>
</evidence>
<evidence type="ECO:0000256" key="5">
    <source>
        <dbReference type="ARBA" id="ARBA00022692"/>
    </source>
</evidence>
<keyword evidence="6 9" id="KW-1133">Transmembrane helix</keyword>
<keyword evidence="7 9" id="KW-0472">Membrane</keyword>
<feature type="transmembrane region" description="Helical" evidence="9">
    <location>
        <begin position="234"/>
        <end position="255"/>
    </location>
</feature>
<feature type="transmembrane region" description="Helical" evidence="9">
    <location>
        <begin position="280"/>
        <end position="301"/>
    </location>
</feature>
<dbReference type="Gene3D" id="1.10.3470.10">
    <property type="entry name" value="ABC transporter involved in vitamin B12 uptake, BtuC"/>
    <property type="match status" value="1"/>
</dbReference>
<comment type="subcellular location">
    <subcellularLocation>
        <location evidence="1">Cell membrane</location>
        <topology evidence="1">Multi-pass membrane protein</topology>
    </subcellularLocation>
</comment>
<reference evidence="10 11" key="1">
    <citation type="submission" date="2021-06" db="EMBL/GenBank/DDBJ databases">
        <title>Genome-based taxonomic framework of Microbacterium strains isolated from marine environment, the description of four new species and reclassification of four preexisting species.</title>
        <authorList>
            <person name="Lee S.D."/>
            <person name="Kim S.-M."/>
            <person name="Byeon Y.-S."/>
            <person name="Yang H.L."/>
            <person name="Kim I.S."/>
        </authorList>
    </citation>
    <scope>NUCLEOTIDE SEQUENCE [LARGE SCALE GENOMIC DNA]</scope>
    <source>
        <strain evidence="10 11">KACC 14465</strain>
    </source>
</reference>
<keyword evidence="3" id="KW-0813">Transport</keyword>
<comment type="similarity">
    <text evidence="2">Belongs to the binding-protein-dependent transport system permease family. FecCD subfamily.</text>
</comment>
<feature type="transmembrane region" description="Helical" evidence="9">
    <location>
        <begin position="105"/>
        <end position="122"/>
    </location>
</feature>
<keyword evidence="4" id="KW-1003">Cell membrane</keyword>
<gene>
    <name evidence="10" type="ORF">KV395_00050</name>
</gene>
<dbReference type="PANTHER" id="PTHR30472">
    <property type="entry name" value="FERRIC ENTEROBACTIN TRANSPORT SYSTEM PERMEASE PROTEIN"/>
    <property type="match status" value="1"/>
</dbReference>
<evidence type="ECO:0000256" key="7">
    <source>
        <dbReference type="ARBA" id="ARBA00023136"/>
    </source>
</evidence>
<evidence type="ECO:0000256" key="2">
    <source>
        <dbReference type="ARBA" id="ARBA00007935"/>
    </source>
</evidence>
<feature type="transmembrane region" description="Helical" evidence="9">
    <location>
        <begin position="350"/>
        <end position="368"/>
    </location>
</feature>
<feature type="transmembrane region" description="Helical" evidence="9">
    <location>
        <begin position="321"/>
        <end position="341"/>
    </location>
</feature>
<feature type="transmembrane region" description="Helical" evidence="9">
    <location>
        <begin position="161"/>
        <end position="180"/>
    </location>
</feature>
<proteinExistence type="inferred from homology"/>
<protein>
    <submittedName>
        <fullName evidence="10">Iron chelate uptake ABC transporter family permease subunit</fullName>
    </submittedName>
</protein>
<evidence type="ECO:0000256" key="9">
    <source>
        <dbReference type="SAM" id="Phobius"/>
    </source>
</evidence>
<name>A0ABY7XL38_MICLT</name>
<evidence type="ECO:0000313" key="10">
    <source>
        <dbReference type="EMBL" id="WDM41752.1"/>
    </source>
</evidence>
<keyword evidence="5 9" id="KW-0812">Transmembrane</keyword>
<dbReference type="EMBL" id="CP078075">
    <property type="protein sequence ID" value="WDM41752.1"/>
    <property type="molecule type" value="Genomic_DNA"/>
</dbReference>